<evidence type="ECO:0000313" key="2">
    <source>
        <dbReference type="EMBL" id="RFA34452.1"/>
    </source>
</evidence>
<protein>
    <recommendedName>
        <fullName evidence="4">Permease</fullName>
    </recommendedName>
</protein>
<gene>
    <name evidence="2" type="ORF">CAL65_15340</name>
</gene>
<feature type="transmembrane region" description="Helical" evidence="1">
    <location>
        <begin position="26"/>
        <end position="50"/>
    </location>
</feature>
<proteinExistence type="predicted"/>
<evidence type="ECO:0000256" key="1">
    <source>
        <dbReference type="SAM" id="Phobius"/>
    </source>
</evidence>
<feature type="transmembrane region" description="Helical" evidence="1">
    <location>
        <begin position="62"/>
        <end position="86"/>
    </location>
</feature>
<name>A0A3E0WNB3_9GAMM</name>
<evidence type="ECO:0008006" key="4">
    <source>
        <dbReference type="Google" id="ProtNLM"/>
    </source>
</evidence>
<accession>A0A3E0WNB3</accession>
<reference evidence="3" key="1">
    <citation type="submission" date="2017-05" db="EMBL/GenBank/DDBJ databases">
        <authorList>
            <person name="Sharma S."/>
            <person name="Sidhu C."/>
            <person name="Pinnaka A.K."/>
        </authorList>
    </citation>
    <scope>NUCLEOTIDE SEQUENCE [LARGE SCALE GENOMIC DNA]</scope>
    <source>
        <strain evidence="3">AK93</strain>
    </source>
</reference>
<comment type="caution">
    <text evidence="2">The sequence shown here is derived from an EMBL/GenBank/DDBJ whole genome shotgun (WGS) entry which is preliminary data.</text>
</comment>
<keyword evidence="1" id="KW-1133">Transmembrane helix</keyword>
<evidence type="ECO:0000313" key="3">
    <source>
        <dbReference type="Proteomes" id="UP000256763"/>
    </source>
</evidence>
<dbReference type="OrthoDB" id="5797386at2"/>
<dbReference type="Proteomes" id="UP000256763">
    <property type="component" value="Unassembled WGS sequence"/>
</dbReference>
<keyword evidence="3" id="KW-1185">Reference proteome</keyword>
<dbReference type="AlphaFoldDB" id="A0A3E0WNB3"/>
<dbReference type="EMBL" id="NFZW01000016">
    <property type="protein sequence ID" value="RFA34452.1"/>
    <property type="molecule type" value="Genomic_DNA"/>
</dbReference>
<feature type="transmembrane region" description="Helical" evidence="1">
    <location>
        <begin position="106"/>
        <end position="124"/>
    </location>
</feature>
<keyword evidence="1" id="KW-0472">Membrane</keyword>
<organism evidence="2 3">
    <name type="scientific">Alkalilimnicola ehrlichii</name>
    <dbReference type="NCBI Taxonomy" id="351052"/>
    <lineage>
        <taxon>Bacteria</taxon>
        <taxon>Pseudomonadati</taxon>
        <taxon>Pseudomonadota</taxon>
        <taxon>Gammaproteobacteria</taxon>
        <taxon>Chromatiales</taxon>
        <taxon>Ectothiorhodospiraceae</taxon>
        <taxon>Alkalilimnicola</taxon>
    </lineage>
</organism>
<keyword evidence="1" id="KW-0812">Transmembrane</keyword>
<sequence>MLPILPKLPPAILAGMFLGALLPEEYVGAVLGESSGLLGIVVATIIGAALPGGPMISFPLAVALFSAGAGMPQMVTLITAWSVLALHRVLVFELPLMGGAFVKQRLLASVLLAPLAGLLTELIIRLMP</sequence>